<name>A0ABS8XMJ3_9BURK</name>
<evidence type="ECO:0000313" key="3">
    <source>
        <dbReference type="Proteomes" id="UP001201463"/>
    </source>
</evidence>
<evidence type="ECO:0000313" key="2">
    <source>
        <dbReference type="EMBL" id="MCE4540132.1"/>
    </source>
</evidence>
<gene>
    <name evidence="2" type="ORF">LXT12_23040</name>
</gene>
<dbReference type="RefSeq" id="WP_233394646.1">
    <property type="nucleotide sequence ID" value="NZ_JAJTWT010000013.1"/>
</dbReference>
<feature type="chain" id="PRO_5046938705" description="PEP-CTERM protein-sorting domain-containing protein" evidence="1">
    <location>
        <begin position="26"/>
        <end position="200"/>
    </location>
</feature>
<keyword evidence="1" id="KW-0732">Signal</keyword>
<evidence type="ECO:0008006" key="4">
    <source>
        <dbReference type="Google" id="ProtNLM"/>
    </source>
</evidence>
<dbReference type="EMBL" id="JAJTWT010000013">
    <property type="protein sequence ID" value="MCE4540132.1"/>
    <property type="molecule type" value="Genomic_DNA"/>
</dbReference>
<feature type="signal peptide" evidence="1">
    <location>
        <begin position="1"/>
        <end position="25"/>
    </location>
</feature>
<organism evidence="2 3">
    <name type="scientific">Pelomonas caseinilytica</name>
    <dbReference type="NCBI Taxonomy" id="2906763"/>
    <lineage>
        <taxon>Bacteria</taxon>
        <taxon>Pseudomonadati</taxon>
        <taxon>Pseudomonadota</taxon>
        <taxon>Betaproteobacteria</taxon>
        <taxon>Burkholderiales</taxon>
        <taxon>Sphaerotilaceae</taxon>
        <taxon>Roseateles</taxon>
    </lineage>
</organism>
<accession>A0ABS8XMJ3</accession>
<keyword evidence="3" id="KW-1185">Reference proteome</keyword>
<protein>
    <recommendedName>
        <fullName evidence="4">PEP-CTERM protein-sorting domain-containing protein</fullName>
    </recommendedName>
</protein>
<sequence>MLHLTRSCLSALGLALALAAAPASAATVEARFGALDGLGIGLASGDSFEYGDLVNPQADGTDDWVFGGFSAQLPASWSGPLTGATLQVFAGGWGLDGNAGVYLNNQFIGELTNGDSGSDPLSRAYLDSFDLGAFLGLIGIDNTVEIRAVNPDDGGSLGFFKLTLQTQDAGGNTVPEPDGAALAAVAIVSAWLASRRRRQA</sequence>
<reference evidence="2 3" key="1">
    <citation type="submission" date="2021-12" db="EMBL/GenBank/DDBJ databases">
        <title>Genome seq of p7.</title>
        <authorList>
            <person name="Seo T."/>
        </authorList>
    </citation>
    <scope>NUCLEOTIDE SEQUENCE [LARGE SCALE GENOMIC DNA]</scope>
    <source>
        <strain evidence="2 3">P7</strain>
    </source>
</reference>
<comment type="caution">
    <text evidence="2">The sequence shown here is derived from an EMBL/GenBank/DDBJ whole genome shotgun (WGS) entry which is preliminary data.</text>
</comment>
<evidence type="ECO:0000256" key="1">
    <source>
        <dbReference type="SAM" id="SignalP"/>
    </source>
</evidence>
<proteinExistence type="predicted"/>
<dbReference type="Proteomes" id="UP001201463">
    <property type="component" value="Unassembled WGS sequence"/>
</dbReference>